<sequence length="364" mass="41810">MLESGSLVVDSVSHCFNHTPENHKHPHAQRWDDETFELGEKLLPDGYVPSKEVFYRDHQPEELARLLFLESQIDYSVYHSLPLDDYFHDGYVSREKGFEFMEQNPERVSMYVDVNPLEDDAGDQIEEYASRDGVEGIKFYPARYQNGNDLSLQLTEDAVWPLLERIADSEVDTLAIHKFIPFATAPVRYFQPGDVEDAANSFPDLNFEIIHAGFSFVEETVFAMASHKNVYANLENTACMVNTRPRKFAKALGEMLYWAGPDRIVYAGGATALHPQPPIEGIWNFEMPEDLIEEYDYPEVTQDMKEKVLGKNALRLLDKDPEQIKKDIEGDKWDQLRKERHETGEFPAEPWSTYEAESALASDD</sequence>
<keyword evidence="3" id="KW-0378">Hydrolase</keyword>
<dbReference type="Proteomes" id="UP000236584">
    <property type="component" value="Chromosome"/>
</dbReference>
<dbReference type="AlphaFoldDB" id="A0A2I8VGC6"/>
<protein>
    <submittedName>
        <fullName evidence="3">Amidohydrolase</fullName>
    </submittedName>
</protein>
<dbReference type="Gene3D" id="3.20.20.140">
    <property type="entry name" value="Metal-dependent hydrolases"/>
    <property type="match status" value="1"/>
</dbReference>
<organism evidence="3 4">
    <name type="scientific">Salinigranum rubrum</name>
    <dbReference type="NCBI Taxonomy" id="755307"/>
    <lineage>
        <taxon>Archaea</taxon>
        <taxon>Methanobacteriati</taxon>
        <taxon>Methanobacteriota</taxon>
        <taxon>Stenosarchaea group</taxon>
        <taxon>Halobacteria</taxon>
        <taxon>Halobacteriales</taxon>
        <taxon>Haloferacaceae</taxon>
        <taxon>Salinigranum</taxon>
    </lineage>
</organism>
<dbReference type="PANTHER" id="PTHR42889:SF1">
    <property type="entry name" value="BLR3681 PROTEIN"/>
    <property type="match status" value="1"/>
</dbReference>
<dbReference type="SUPFAM" id="SSF51556">
    <property type="entry name" value="Metallo-dependent hydrolases"/>
    <property type="match status" value="1"/>
</dbReference>
<dbReference type="PANTHER" id="PTHR42889">
    <property type="entry name" value="BLR3681 PROTEIN"/>
    <property type="match status" value="1"/>
</dbReference>
<dbReference type="InterPro" id="IPR006680">
    <property type="entry name" value="Amidohydro-rel"/>
</dbReference>
<feature type="domain" description="Amidohydrolase-related" evidence="2">
    <location>
        <begin position="102"/>
        <end position="318"/>
    </location>
</feature>
<dbReference type="Pfam" id="PF04909">
    <property type="entry name" value="Amidohydro_2"/>
    <property type="match status" value="1"/>
</dbReference>
<name>A0A2I8VGC6_9EURY</name>
<accession>A0A2I8VGC6</accession>
<dbReference type="OrthoDB" id="34429at2157"/>
<dbReference type="KEGG" id="srub:C2R22_04305"/>
<dbReference type="InterPro" id="IPR032466">
    <property type="entry name" value="Metal_Hydrolase"/>
</dbReference>
<dbReference type="EMBL" id="CP026309">
    <property type="protein sequence ID" value="AUV80978.1"/>
    <property type="molecule type" value="Genomic_DNA"/>
</dbReference>
<gene>
    <name evidence="3" type="ORF">C2R22_04305</name>
</gene>
<feature type="region of interest" description="Disordered" evidence="1">
    <location>
        <begin position="339"/>
        <end position="364"/>
    </location>
</feature>
<dbReference type="GO" id="GO:0016787">
    <property type="term" value="F:hydrolase activity"/>
    <property type="evidence" value="ECO:0007669"/>
    <property type="project" value="UniProtKB-KW"/>
</dbReference>
<evidence type="ECO:0000313" key="4">
    <source>
        <dbReference type="Proteomes" id="UP000236584"/>
    </source>
</evidence>
<proteinExistence type="predicted"/>
<reference evidence="3 4" key="1">
    <citation type="submission" date="2018-01" db="EMBL/GenBank/DDBJ databases">
        <title>Complete genome sequence of Salinigranum rubrum GX10T, an extremely halophilic archaeon isolated from a marine solar saltern.</title>
        <authorList>
            <person name="Han S."/>
        </authorList>
    </citation>
    <scope>NUCLEOTIDE SEQUENCE [LARGE SCALE GENOMIC DNA]</scope>
    <source>
        <strain evidence="3 4">GX10</strain>
    </source>
</reference>
<evidence type="ECO:0000313" key="3">
    <source>
        <dbReference type="EMBL" id="AUV80978.1"/>
    </source>
</evidence>
<evidence type="ECO:0000259" key="2">
    <source>
        <dbReference type="Pfam" id="PF04909"/>
    </source>
</evidence>
<keyword evidence="4" id="KW-1185">Reference proteome</keyword>
<evidence type="ECO:0000256" key="1">
    <source>
        <dbReference type="SAM" id="MobiDB-lite"/>
    </source>
</evidence>